<dbReference type="SUPFAM" id="SSF52343">
    <property type="entry name" value="Ferredoxin reductase-like, C-terminal NADP-linked domain"/>
    <property type="match status" value="1"/>
</dbReference>
<dbReference type="GO" id="GO:0016491">
    <property type="term" value="F:oxidoreductase activity"/>
    <property type="evidence" value="ECO:0007669"/>
    <property type="project" value="InterPro"/>
</dbReference>
<evidence type="ECO:0000256" key="1">
    <source>
        <dbReference type="PIRSR" id="PIRSR006816-2"/>
    </source>
</evidence>
<dbReference type="InterPro" id="IPR050353">
    <property type="entry name" value="PyrK_electron_transfer"/>
</dbReference>
<dbReference type="PRINTS" id="PR00406">
    <property type="entry name" value="CYTB5RDTASE"/>
</dbReference>
<dbReference type="InterPro" id="IPR012165">
    <property type="entry name" value="Cyt_c3_hydrogenase_gsu"/>
</dbReference>
<feature type="binding site" evidence="1">
    <location>
        <position position="261"/>
    </location>
    <ligand>
        <name>[2Fe-2S] cluster</name>
        <dbReference type="ChEBI" id="CHEBI:190135"/>
    </ligand>
</feature>
<dbReference type="PRINTS" id="PR00371">
    <property type="entry name" value="FPNCR"/>
</dbReference>
<dbReference type="InterPro" id="IPR001433">
    <property type="entry name" value="OxRdtase_FAD/NAD-bd"/>
</dbReference>
<dbReference type="PIRSF" id="PIRSF006816">
    <property type="entry name" value="Cyc3_hyd_g"/>
    <property type="match status" value="1"/>
</dbReference>
<name>A0A212PYV5_9CHLR</name>
<keyword evidence="1" id="KW-0411">Iron-sulfur</keyword>
<feature type="binding site" evidence="1">
    <location>
        <position position="253"/>
    </location>
    <ligand>
        <name>[2Fe-2S] cluster</name>
        <dbReference type="ChEBI" id="CHEBI:190135"/>
    </ligand>
</feature>
<dbReference type="GO" id="GO:0046872">
    <property type="term" value="F:metal ion binding"/>
    <property type="evidence" value="ECO:0007669"/>
    <property type="project" value="UniProtKB-KW"/>
</dbReference>
<keyword evidence="1" id="KW-0001">2Fe-2S</keyword>
<dbReference type="Proteomes" id="UP000197025">
    <property type="component" value="Unassembled WGS sequence"/>
</dbReference>
<feature type="domain" description="FAD-binding FR-type" evidence="2">
    <location>
        <begin position="18"/>
        <end position="115"/>
    </location>
</feature>
<protein>
    <submittedName>
        <fullName evidence="3">NAD(P)H-flavin reductase</fullName>
    </submittedName>
</protein>
<feature type="binding site" evidence="1">
    <location>
        <position position="269"/>
    </location>
    <ligand>
        <name>[2Fe-2S] cluster</name>
        <dbReference type="ChEBI" id="CHEBI:190135"/>
    </ligand>
</feature>
<dbReference type="Pfam" id="PF00175">
    <property type="entry name" value="NAD_binding_1"/>
    <property type="match status" value="1"/>
</dbReference>
<evidence type="ECO:0000313" key="4">
    <source>
        <dbReference type="Proteomes" id="UP000197025"/>
    </source>
</evidence>
<sequence>MIPSPIYTYPWAPTLERFLPAPYPVTGIRRETGDTVTLRLRPPEGRPPAFQPGQFNMLYLFGIGEVPISISGVHPRSGDLEHTVRAVGSVTRALARLRKGDVVGVRGPFGRGWPLEEAKGHDILILAGGIGLAPLRPALQHILAHRSEYEQVVLLYGARTPADLLYPAELERWRGRLDLQVLVTVDRGDEAWRGHIGVVTTLLPLAERLMDLRRAFILMCGPEVMMRVAARELEDRKVPPERIFLSLERNMKCAVGFCGHCQFGPVFICRDGPVFPLGRVRPLLEVREL</sequence>
<dbReference type="PANTHER" id="PTHR43513:SF1">
    <property type="entry name" value="ANAEROBIC SULFITE REDUCTASE SUBUNIT B"/>
    <property type="match status" value="1"/>
</dbReference>
<dbReference type="Pfam" id="PF10418">
    <property type="entry name" value="DHODB_Fe-S_bind"/>
    <property type="match status" value="1"/>
</dbReference>
<evidence type="ECO:0000313" key="3">
    <source>
        <dbReference type="EMBL" id="SNB52232.1"/>
    </source>
</evidence>
<dbReference type="InterPro" id="IPR001709">
    <property type="entry name" value="Flavoprot_Pyr_Nucl_cyt_Rdtase"/>
</dbReference>
<keyword evidence="1" id="KW-0408">Iron</keyword>
<evidence type="ECO:0000259" key="2">
    <source>
        <dbReference type="PROSITE" id="PS51384"/>
    </source>
</evidence>
<accession>A0A212PYV5</accession>
<dbReference type="Gene3D" id="3.40.50.80">
    <property type="entry name" value="Nucleotide-binding domain of ferredoxin-NADP reductase (FNR) module"/>
    <property type="match status" value="1"/>
</dbReference>
<dbReference type="OrthoDB" id="9796486at2"/>
<dbReference type="AlphaFoldDB" id="A0A212PYV5"/>
<dbReference type="CDD" id="cd06221">
    <property type="entry name" value="sulfite_reductase_like"/>
    <property type="match status" value="1"/>
</dbReference>
<dbReference type="GO" id="GO:0050660">
    <property type="term" value="F:flavin adenine dinucleotide binding"/>
    <property type="evidence" value="ECO:0007669"/>
    <property type="project" value="InterPro"/>
</dbReference>
<proteinExistence type="predicted"/>
<dbReference type="InterPro" id="IPR019480">
    <property type="entry name" value="Dihydroorotate_DH_Fe-S-bd"/>
</dbReference>
<gene>
    <name evidence="3" type="ORF">SAMN02746019_00022760</name>
</gene>
<dbReference type="Gene3D" id="2.40.30.10">
    <property type="entry name" value="Translation factors"/>
    <property type="match status" value="1"/>
</dbReference>
<keyword evidence="4" id="KW-1185">Reference proteome</keyword>
<dbReference type="EMBL" id="FYEK01000003">
    <property type="protein sequence ID" value="SNB52232.1"/>
    <property type="molecule type" value="Genomic_DNA"/>
</dbReference>
<dbReference type="InterPro" id="IPR017927">
    <property type="entry name" value="FAD-bd_FR_type"/>
</dbReference>
<dbReference type="SUPFAM" id="SSF63380">
    <property type="entry name" value="Riboflavin synthase domain-like"/>
    <property type="match status" value="1"/>
</dbReference>
<reference evidence="4" key="1">
    <citation type="submission" date="2017-06" db="EMBL/GenBank/DDBJ databases">
        <authorList>
            <person name="Varghese N."/>
            <person name="Submissions S."/>
        </authorList>
    </citation>
    <scope>NUCLEOTIDE SEQUENCE [LARGE SCALE GENOMIC DNA]</scope>
    <source>
        <strain evidence="4">JAD2</strain>
    </source>
</reference>
<dbReference type="PANTHER" id="PTHR43513">
    <property type="entry name" value="DIHYDROOROTATE DEHYDROGENASE B (NAD(+)), ELECTRON TRANSFER SUBUNIT"/>
    <property type="match status" value="1"/>
</dbReference>
<feature type="binding site" evidence="1">
    <location>
        <position position="258"/>
    </location>
    <ligand>
        <name>[2Fe-2S] cluster</name>
        <dbReference type="ChEBI" id="CHEBI:190135"/>
    </ligand>
</feature>
<dbReference type="InterPro" id="IPR039261">
    <property type="entry name" value="FNR_nucleotide-bd"/>
</dbReference>
<dbReference type="InParanoid" id="A0A212PYV5"/>
<organism evidence="3 4">
    <name type="scientific">Thermoflexus hugenholtzii JAD2</name>
    <dbReference type="NCBI Taxonomy" id="877466"/>
    <lineage>
        <taxon>Bacteria</taxon>
        <taxon>Bacillati</taxon>
        <taxon>Chloroflexota</taxon>
        <taxon>Thermoflexia</taxon>
        <taxon>Thermoflexales</taxon>
        <taxon>Thermoflexaceae</taxon>
        <taxon>Thermoflexus</taxon>
    </lineage>
</organism>
<dbReference type="GO" id="GO:0051537">
    <property type="term" value="F:2 iron, 2 sulfur cluster binding"/>
    <property type="evidence" value="ECO:0007669"/>
    <property type="project" value="UniProtKB-KW"/>
</dbReference>
<dbReference type="InterPro" id="IPR017938">
    <property type="entry name" value="Riboflavin_synthase-like_b-brl"/>
</dbReference>
<dbReference type="RefSeq" id="WP_088570051.1">
    <property type="nucleotide sequence ID" value="NZ_FYEK01000003.1"/>
</dbReference>
<comment type="cofactor">
    <cofactor evidence="1">
        <name>[2Fe-2S] cluster</name>
        <dbReference type="ChEBI" id="CHEBI:190135"/>
    </cofactor>
    <text evidence="1">Binds 1 [2Fe-2S] cluster per subunit.</text>
</comment>
<dbReference type="PROSITE" id="PS51384">
    <property type="entry name" value="FAD_FR"/>
    <property type="match status" value="1"/>
</dbReference>
<keyword evidence="1" id="KW-0479">Metal-binding</keyword>
<dbReference type="GO" id="GO:0006221">
    <property type="term" value="P:pyrimidine nucleotide biosynthetic process"/>
    <property type="evidence" value="ECO:0007669"/>
    <property type="project" value="InterPro"/>
</dbReference>